<dbReference type="PANTHER" id="PTHR42718:SF42">
    <property type="entry name" value="EXPORT PROTEIN"/>
    <property type="match status" value="1"/>
</dbReference>
<keyword evidence="5 8" id="KW-0812">Transmembrane</keyword>
<dbReference type="InterPro" id="IPR020846">
    <property type="entry name" value="MFS_dom"/>
</dbReference>
<comment type="subcellular location">
    <subcellularLocation>
        <location evidence="1">Cell membrane</location>
        <topology evidence="1">Multi-pass membrane protein</topology>
    </subcellularLocation>
</comment>
<dbReference type="Proteomes" id="UP000193309">
    <property type="component" value="Unassembled WGS sequence"/>
</dbReference>
<evidence type="ECO:0000256" key="2">
    <source>
        <dbReference type="ARBA" id="ARBA00008537"/>
    </source>
</evidence>
<evidence type="ECO:0000313" key="13">
    <source>
        <dbReference type="Proteomes" id="UP000568696"/>
    </source>
</evidence>
<dbReference type="RefSeq" id="WP_085550567.1">
    <property type="nucleotide sequence ID" value="NZ_FXAR01000012.1"/>
</dbReference>
<protein>
    <submittedName>
        <fullName evidence="10">DHA2 family efflux MFS transporter permease subunit</fullName>
    </submittedName>
    <submittedName>
        <fullName evidence="11">Drug resistance transporter, EmrB/QacA subfamily</fullName>
    </submittedName>
</protein>
<dbReference type="PROSITE" id="PS50850">
    <property type="entry name" value="MFS"/>
    <property type="match status" value="1"/>
</dbReference>
<evidence type="ECO:0000256" key="5">
    <source>
        <dbReference type="ARBA" id="ARBA00022692"/>
    </source>
</evidence>
<evidence type="ECO:0000313" key="10">
    <source>
        <dbReference type="EMBL" id="NLP40193.1"/>
    </source>
</evidence>
<evidence type="ECO:0000256" key="6">
    <source>
        <dbReference type="ARBA" id="ARBA00022989"/>
    </source>
</evidence>
<keyword evidence="3" id="KW-0813">Transport</keyword>
<dbReference type="Gene3D" id="1.20.1720.10">
    <property type="entry name" value="Multidrug resistance protein D"/>
    <property type="match status" value="1"/>
</dbReference>
<dbReference type="NCBIfam" id="TIGR00711">
    <property type="entry name" value="efflux_EmrB"/>
    <property type="match status" value="1"/>
</dbReference>
<dbReference type="PRINTS" id="PR01036">
    <property type="entry name" value="TCRTETB"/>
</dbReference>
<feature type="transmembrane region" description="Helical" evidence="8">
    <location>
        <begin position="200"/>
        <end position="219"/>
    </location>
</feature>
<dbReference type="GO" id="GO:0022857">
    <property type="term" value="F:transmembrane transporter activity"/>
    <property type="evidence" value="ECO:0007669"/>
    <property type="project" value="InterPro"/>
</dbReference>
<keyword evidence="4" id="KW-1003">Cell membrane</keyword>
<feature type="transmembrane region" description="Helical" evidence="8">
    <location>
        <begin position="225"/>
        <end position="246"/>
    </location>
</feature>
<dbReference type="FunFam" id="1.20.1720.10:FF:000021">
    <property type="entry name" value="Drug resistance transporter, EmrB/QacA subfamily"/>
    <property type="match status" value="1"/>
</dbReference>
<feature type="transmembrane region" description="Helical" evidence="8">
    <location>
        <begin position="80"/>
        <end position="99"/>
    </location>
</feature>
<feature type="domain" description="Major facilitator superfamily (MFS) profile" evidence="9">
    <location>
        <begin position="14"/>
        <end position="456"/>
    </location>
</feature>
<accession>A0A1X7KF76</accession>
<dbReference type="CDD" id="cd17321">
    <property type="entry name" value="MFS_MMR_MDR_like"/>
    <property type="match status" value="1"/>
</dbReference>
<dbReference type="InterPro" id="IPR004638">
    <property type="entry name" value="EmrB-like"/>
</dbReference>
<name>A0A1X7KF76_9CORY</name>
<dbReference type="EMBL" id="JAAYSN010000298">
    <property type="protein sequence ID" value="NLP40193.1"/>
    <property type="molecule type" value="Genomic_DNA"/>
</dbReference>
<reference evidence="10 13" key="3">
    <citation type="journal article" date="2020" name="Biotechnol. Biofuels">
        <title>New insights from the biogas microbiome by comprehensive genome-resolved metagenomics of nearly 1600 species originating from multiple anaerobic digesters.</title>
        <authorList>
            <person name="Campanaro S."/>
            <person name="Treu L."/>
            <person name="Rodriguez-R L.M."/>
            <person name="Kovalovszki A."/>
            <person name="Ziels R.M."/>
            <person name="Maus I."/>
            <person name="Zhu X."/>
            <person name="Kougias P.G."/>
            <person name="Basile A."/>
            <person name="Luo G."/>
            <person name="Schluter A."/>
            <person name="Konstantinidis K.T."/>
            <person name="Angelidaki I."/>
        </authorList>
    </citation>
    <scope>NUCLEOTIDE SEQUENCE [LARGE SCALE GENOMIC DNA]</scope>
    <source>
        <strain evidence="10">AS23ysBPME_344</strain>
    </source>
</reference>
<feature type="transmembrane region" description="Helical" evidence="8">
    <location>
        <begin position="297"/>
        <end position="319"/>
    </location>
</feature>
<proteinExistence type="inferred from homology"/>
<evidence type="ECO:0000256" key="8">
    <source>
        <dbReference type="SAM" id="Phobius"/>
    </source>
</evidence>
<organism evidence="11 12">
    <name type="scientific">Corynebacterium pollutisoli</name>
    <dbReference type="NCBI Taxonomy" id="1610489"/>
    <lineage>
        <taxon>Bacteria</taxon>
        <taxon>Bacillati</taxon>
        <taxon>Actinomycetota</taxon>
        <taxon>Actinomycetes</taxon>
        <taxon>Mycobacteriales</taxon>
        <taxon>Corynebacteriaceae</taxon>
        <taxon>Corynebacterium</taxon>
    </lineage>
</organism>
<feature type="transmembrane region" description="Helical" evidence="8">
    <location>
        <begin position="426"/>
        <end position="451"/>
    </location>
</feature>
<evidence type="ECO:0000256" key="3">
    <source>
        <dbReference type="ARBA" id="ARBA00022448"/>
    </source>
</evidence>
<feature type="transmembrane region" description="Helical" evidence="8">
    <location>
        <begin position="331"/>
        <end position="353"/>
    </location>
</feature>
<dbReference type="Proteomes" id="UP000568696">
    <property type="component" value="Unassembled WGS sequence"/>
</dbReference>
<gene>
    <name evidence="10" type="ORF">GX356_10855</name>
    <name evidence="11" type="ORF">SAMN06295981_2501</name>
</gene>
<evidence type="ECO:0000256" key="4">
    <source>
        <dbReference type="ARBA" id="ARBA00022475"/>
    </source>
</evidence>
<dbReference type="AlphaFoldDB" id="A0A1X7KF76"/>
<dbReference type="PANTHER" id="PTHR42718">
    <property type="entry name" value="MAJOR FACILITATOR SUPERFAMILY MULTIDRUG TRANSPORTER MFSC"/>
    <property type="match status" value="1"/>
</dbReference>
<feature type="transmembrane region" description="Helical" evidence="8">
    <location>
        <begin position="51"/>
        <end position="68"/>
    </location>
</feature>
<evidence type="ECO:0000256" key="7">
    <source>
        <dbReference type="ARBA" id="ARBA00023136"/>
    </source>
</evidence>
<sequence>MTAPGLSRHSSWQALAALCVGLFMTLLDQSLVAVALPRIREDLDASLNQVVWVSAVYLLTFAVPLLVTGRLGDRFGQQRVYLVGMAVFTTAAFACAFAPTIEWLIALRALQGLGGSLINPQPLSIITRIFPRERRGTAMGVWSAVAGSTGLFGPVIGGLLVGTVGWRAVFFFYVPLGLISLVMVARFVPRLPRMAARIDLVSALVSLIAVLGVVFALQQGPEFDWAPWIWGVLALGALAFGGFVRLQRRIGADALVPTALFAHHNFRLGIIAVSTLGFAVYSVNLPIMLYLQQGAGLSAQVAGLMLVPMGVLSVVLAPYAGRLTDRLAPGLISRAGFLLLITSMTLFGLLMLIDAPVPAFLAPVTLLGAANALAWSPNSAITMRDLPASLAGAGSGVYNTSRQVGAVLGAAATGAVMQMGEGTVSFGAAVGTAMFVPAAVLLIGLAAVSGFRADRPG</sequence>
<dbReference type="InterPro" id="IPR036259">
    <property type="entry name" value="MFS_trans_sf"/>
</dbReference>
<reference evidence="11" key="2">
    <citation type="submission" date="2017-04" db="EMBL/GenBank/DDBJ databases">
        <authorList>
            <person name="Afonso C.L."/>
            <person name="Miller P.J."/>
            <person name="Scott M.A."/>
            <person name="Spackman E."/>
            <person name="Goraichik I."/>
            <person name="Dimitrov K.M."/>
            <person name="Suarez D.L."/>
            <person name="Swayne D.E."/>
        </authorList>
    </citation>
    <scope>NUCLEOTIDE SEQUENCE [LARGE SCALE GENOMIC DNA]</scope>
    <source>
        <strain evidence="11">VDS</strain>
    </source>
</reference>
<evidence type="ECO:0000259" key="9">
    <source>
        <dbReference type="PROSITE" id="PS50850"/>
    </source>
</evidence>
<evidence type="ECO:0000313" key="11">
    <source>
        <dbReference type="EMBL" id="SMG39553.1"/>
    </source>
</evidence>
<feature type="transmembrane region" description="Helical" evidence="8">
    <location>
        <begin position="266"/>
        <end position="291"/>
    </location>
</feature>
<feature type="transmembrane region" description="Helical" evidence="8">
    <location>
        <begin position="359"/>
        <end position="376"/>
    </location>
</feature>
<dbReference type="STRING" id="1610489.SAMN06295981_2501"/>
<keyword evidence="6 8" id="KW-1133">Transmembrane helix</keyword>
<dbReference type="Gene3D" id="1.20.1250.20">
    <property type="entry name" value="MFS general substrate transporter like domains"/>
    <property type="match status" value="1"/>
</dbReference>
<comment type="similarity">
    <text evidence="2">Belongs to the major facilitator superfamily. EmrB family.</text>
</comment>
<keyword evidence="12" id="KW-1185">Reference proteome</keyword>
<keyword evidence="7 8" id="KW-0472">Membrane</keyword>
<evidence type="ECO:0000256" key="1">
    <source>
        <dbReference type="ARBA" id="ARBA00004651"/>
    </source>
</evidence>
<dbReference type="InterPro" id="IPR011701">
    <property type="entry name" value="MFS"/>
</dbReference>
<dbReference type="OrthoDB" id="7375466at2"/>
<reference evidence="12" key="1">
    <citation type="submission" date="2017-04" db="EMBL/GenBank/DDBJ databases">
        <authorList>
            <person name="Varghese N."/>
            <person name="Submissions S."/>
        </authorList>
    </citation>
    <scope>NUCLEOTIDE SEQUENCE [LARGE SCALE GENOMIC DNA]</scope>
    <source>
        <strain evidence="12">VDS</strain>
    </source>
</reference>
<feature type="transmembrane region" description="Helical" evidence="8">
    <location>
        <begin position="138"/>
        <end position="162"/>
    </location>
</feature>
<dbReference type="EMBL" id="FXAR01000012">
    <property type="protein sequence ID" value="SMG39553.1"/>
    <property type="molecule type" value="Genomic_DNA"/>
</dbReference>
<feature type="transmembrane region" description="Helical" evidence="8">
    <location>
        <begin position="168"/>
        <end position="188"/>
    </location>
</feature>
<evidence type="ECO:0000313" key="12">
    <source>
        <dbReference type="Proteomes" id="UP000193309"/>
    </source>
</evidence>
<dbReference type="SUPFAM" id="SSF103473">
    <property type="entry name" value="MFS general substrate transporter"/>
    <property type="match status" value="1"/>
</dbReference>
<dbReference type="Pfam" id="PF07690">
    <property type="entry name" value="MFS_1"/>
    <property type="match status" value="1"/>
</dbReference>
<dbReference type="GO" id="GO:0005886">
    <property type="term" value="C:plasma membrane"/>
    <property type="evidence" value="ECO:0007669"/>
    <property type="project" value="UniProtKB-SubCell"/>
</dbReference>